<comment type="similarity">
    <text evidence="13">Belongs to the uracil-DNA glycosylase (UDG) superfamily. TDG/mug family.</text>
</comment>
<dbReference type="PANTHER" id="PTHR12159">
    <property type="entry name" value="G/T AND G/U MISMATCH-SPECIFIC DNA GLYCOSYLASE"/>
    <property type="match status" value="1"/>
</dbReference>
<dbReference type="EMBL" id="BDGG01000002">
    <property type="protein sequence ID" value="GAU91182.1"/>
    <property type="molecule type" value="Genomic_DNA"/>
</dbReference>
<dbReference type="InterPro" id="IPR015637">
    <property type="entry name" value="MUG/TDG"/>
</dbReference>
<comment type="subcellular location">
    <subcellularLocation>
        <location evidence="1">Nucleus</location>
    </subcellularLocation>
</comment>
<evidence type="ECO:0000256" key="10">
    <source>
        <dbReference type="ARBA" id="ARBA00023204"/>
    </source>
</evidence>
<feature type="compositionally biased region" description="Polar residues" evidence="18">
    <location>
        <begin position="46"/>
        <end position="55"/>
    </location>
</feature>
<keyword evidence="11" id="KW-0539">Nucleus</keyword>
<dbReference type="STRING" id="947166.A0A1D1UTY9"/>
<evidence type="ECO:0000256" key="2">
    <source>
        <dbReference type="ARBA" id="ARBA00022499"/>
    </source>
</evidence>
<keyword evidence="7" id="KW-0805">Transcription regulation</keyword>
<name>A0A1D1UTY9_RAMVA</name>
<dbReference type="InterPro" id="IPR005122">
    <property type="entry name" value="Uracil-DNA_glycosylase-like"/>
</dbReference>
<dbReference type="Gene3D" id="3.40.470.10">
    <property type="entry name" value="Uracil-DNA glycosylase-like domain"/>
    <property type="match status" value="1"/>
</dbReference>
<dbReference type="GO" id="GO:0040029">
    <property type="term" value="P:epigenetic regulation of gene expression"/>
    <property type="evidence" value="ECO:0007669"/>
    <property type="project" value="UniProtKB-ARBA"/>
</dbReference>
<dbReference type="FunFam" id="3.40.470.10:FF:000002">
    <property type="entry name" value="G/T mismatch-specific thymine DNA glycosylase"/>
    <property type="match status" value="1"/>
</dbReference>
<evidence type="ECO:0000256" key="14">
    <source>
        <dbReference type="ARBA" id="ARBA00064519"/>
    </source>
</evidence>
<keyword evidence="8" id="KW-0010">Activator</keyword>
<evidence type="ECO:0000256" key="1">
    <source>
        <dbReference type="ARBA" id="ARBA00004123"/>
    </source>
</evidence>
<keyword evidence="21" id="KW-1185">Reference proteome</keyword>
<sequence length="276" mass="30722">MAGSSTGFNFARFAFQPSKKPPAGLPQSTTSSSALTSGSTEPFNVPVNSPTTTMKQIEEGEGTKDSRKRTRPAPKKASKAQKVMETLQDVRIADKLREGLDIIIVGFNPGRFSATRGHNYANPANHFWPCLYRSGLVPEPLTFNDDDRITEFGIGLTNIVGRPTAGSADITKAELKEGALELRRKILQYRPRIVAFNGLGIYEAFYGKKYFQLGRQEDYLQGTDIVLYVMPSSSPRGSKWPRLEDKLRFYEGLAHLRDFLNGKVNALVEEKVIFPK</sequence>
<feature type="compositionally biased region" description="Basic and acidic residues" evidence="18">
    <location>
        <begin position="56"/>
        <end position="65"/>
    </location>
</feature>
<dbReference type="InterPro" id="IPR036895">
    <property type="entry name" value="Uracil-DNA_glycosylase-like_sf"/>
</dbReference>
<dbReference type="GO" id="GO:0004844">
    <property type="term" value="F:uracil DNA N-glycosylase activity"/>
    <property type="evidence" value="ECO:0007669"/>
    <property type="project" value="TreeGrafter"/>
</dbReference>
<feature type="domain" description="Uracil-DNA glycosylase-like" evidence="19">
    <location>
        <begin position="98"/>
        <end position="246"/>
    </location>
</feature>
<dbReference type="AlphaFoldDB" id="A0A1D1UTY9"/>
<keyword evidence="9" id="KW-0804">Transcription</keyword>
<dbReference type="EC" id="3.2.2.29" evidence="15"/>
<comment type="catalytic activity">
    <reaction evidence="12">
        <text>Hydrolyzes mismatched double-stranded DNA and polynucleotides, releasing free thymine.</text>
        <dbReference type="EC" id="3.2.2.29"/>
    </reaction>
</comment>
<evidence type="ECO:0000313" key="20">
    <source>
        <dbReference type="EMBL" id="GAU91182.1"/>
    </source>
</evidence>
<dbReference type="PANTHER" id="PTHR12159:SF9">
    <property type="entry name" value="G_T MISMATCH-SPECIFIC THYMINE DNA GLYCOSYLASE"/>
    <property type="match status" value="1"/>
</dbReference>
<gene>
    <name evidence="20" type="primary">RvY_03489-1</name>
    <name evidence="20" type="synonym">RvY_03489.1</name>
    <name evidence="20" type="ORF">RvY_03489</name>
</gene>
<organism evidence="20 21">
    <name type="scientific">Ramazzottius varieornatus</name>
    <name type="common">Water bear</name>
    <name type="synonym">Tardigrade</name>
    <dbReference type="NCBI Taxonomy" id="947166"/>
    <lineage>
        <taxon>Eukaryota</taxon>
        <taxon>Metazoa</taxon>
        <taxon>Ecdysozoa</taxon>
        <taxon>Tardigrada</taxon>
        <taxon>Eutardigrada</taxon>
        <taxon>Parachela</taxon>
        <taxon>Hypsibioidea</taxon>
        <taxon>Ramazzottiidae</taxon>
        <taxon>Ramazzottius</taxon>
    </lineage>
</organism>
<keyword evidence="5" id="KW-0832">Ubl conjugation</keyword>
<dbReference type="SUPFAM" id="SSF52141">
    <property type="entry name" value="Uracil-DNA glycosylase-like"/>
    <property type="match status" value="1"/>
</dbReference>
<evidence type="ECO:0000256" key="3">
    <source>
        <dbReference type="ARBA" id="ARBA00022763"/>
    </source>
</evidence>
<evidence type="ECO:0000256" key="7">
    <source>
        <dbReference type="ARBA" id="ARBA00023015"/>
    </source>
</evidence>
<evidence type="ECO:0000256" key="9">
    <source>
        <dbReference type="ARBA" id="ARBA00023163"/>
    </source>
</evidence>
<proteinExistence type="inferred from homology"/>
<feature type="compositionally biased region" description="Basic residues" evidence="18">
    <location>
        <begin position="66"/>
        <end position="79"/>
    </location>
</feature>
<dbReference type="GO" id="GO:0005654">
    <property type="term" value="C:nucleoplasm"/>
    <property type="evidence" value="ECO:0007669"/>
    <property type="project" value="UniProtKB-ARBA"/>
</dbReference>
<keyword evidence="4" id="KW-0378">Hydrolase</keyword>
<keyword evidence="2" id="KW-1017">Isopeptide bond</keyword>
<keyword evidence="3" id="KW-0227">DNA damage</keyword>
<evidence type="ECO:0000256" key="8">
    <source>
        <dbReference type="ARBA" id="ARBA00023159"/>
    </source>
</evidence>
<dbReference type="OrthoDB" id="565731at2759"/>
<dbReference type="GO" id="GO:0003677">
    <property type="term" value="F:DNA binding"/>
    <property type="evidence" value="ECO:0007669"/>
    <property type="project" value="UniProtKB-ARBA"/>
</dbReference>
<evidence type="ECO:0000256" key="11">
    <source>
        <dbReference type="ARBA" id="ARBA00023242"/>
    </source>
</evidence>
<evidence type="ECO:0000256" key="12">
    <source>
        <dbReference type="ARBA" id="ARBA00052915"/>
    </source>
</evidence>
<dbReference type="GO" id="GO:0141016">
    <property type="term" value="F:G/T mismatch-specific thymine-DNA glycosylase activity"/>
    <property type="evidence" value="ECO:0007669"/>
    <property type="project" value="UniProtKB-EC"/>
</dbReference>
<feature type="compositionally biased region" description="Low complexity" evidence="18">
    <location>
        <begin position="28"/>
        <end position="40"/>
    </location>
</feature>
<evidence type="ECO:0000313" key="21">
    <source>
        <dbReference type="Proteomes" id="UP000186922"/>
    </source>
</evidence>
<keyword evidence="6" id="KW-0156">Chromatin regulator</keyword>
<accession>A0A1D1UTY9</accession>
<dbReference type="GO" id="GO:0006285">
    <property type="term" value="P:base-excision repair, AP site formation"/>
    <property type="evidence" value="ECO:0007669"/>
    <property type="project" value="InterPro"/>
</dbReference>
<evidence type="ECO:0000256" key="6">
    <source>
        <dbReference type="ARBA" id="ARBA00022853"/>
    </source>
</evidence>
<evidence type="ECO:0000256" key="15">
    <source>
        <dbReference type="ARBA" id="ARBA00066769"/>
    </source>
</evidence>
<evidence type="ECO:0000256" key="16">
    <source>
        <dbReference type="ARBA" id="ARBA00071248"/>
    </source>
</evidence>
<dbReference type="Pfam" id="PF03167">
    <property type="entry name" value="UDG"/>
    <property type="match status" value="1"/>
</dbReference>
<evidence type="ECO:0000256" key="13">
    <source>
        <dbReference type="ARBA" id="ARBA00061261"/>
    </source>
</evidence>
<evidence type="ECO:0000259" key="19">
    <source>
        <dbReference type="Pfam" id="PF03167"/>
    </source>
</evidence>
<evidence type="ECO:0000256" key="17">
    <source>
        <dbReference type="ARBA" id="ARBA00083221"/>
    </source>
</evidence>
<reference evidence="20 21" key="1">
    <citation type="journal article" date="2016" name="Nat. Commun.">
        <title>Extremotolerant tardigrade genome and improved radiotolerance of human cultured cells by tardigrade-unique protein.</title>
        <authorList>
            <person name="Hashimoto T."/>
            <person name="Horikawa D.D."/>
            <person name="Saito Y."/>
            <person name="Kuwahara H."/>
            <person name="Kozuka-Hata H."/>
            <person name="Shin-I T."/>
            <person name="Minakuchi Y."/>
            <person name="Ohishi K."/>
            <person name="Motoyama A."/>
            <person name="Aizu T."/>
            <person name="Enomoto A."/>
            <person name="Kondo K."/>
            <person name="Tanaka S."/>
            <person name="Hara Y."/>
            <person name="Koshikawa S."/>
            <person name="Sagara H."/>
            <person name="Miura T."/>
            <person name="Yokobori S."/>
            <person name="Miyagawa K."/>
            <person name="Suzuki Y."/>
            <person name="Kubo T."/>
            <person name="Oyama M."/>
            <person name="Kohara Y."/>
            <person name="Fujiyama A."/>
            <person name="Arakawa K."/>
            <person name="Katayama T."/>
            <person name="Toyoda A."/>
            <person name="Kunieda T."/>
        </authorList>
    </citation>
    <scope>NUCLEOTIDE SEQUENCE [LARGE SCALE GENOMIC DNA]</scope>
    <source>
        <strain evidence="20 21">YOKOZUNA-1</strain>
    </source>
</reference>
<protein>
    <recommendedName>
        <fullName evidence="16">G/T mismatch-specific thymine DNA glycosylase</fullName>
        <ecNumber evidence="15">3.2.2.29</ecNumber>
    </recommendedName>
    <alternativeName>
        <fullName evidence="17">Thymine-DNA glycosylase</fullName>
    </alternativeName>
</protein>
<feature type="region of interest" description="Disordered" evidence="18">
    <location>
        <begin position="13"/>
        <end position="81"/>
    </location>
</feature>
<evidence type="ECO:0000256" key="4">
    <source>
        <dbReference type="ARBA" id="ARBA00022801"/>
    </source>
</evidence>
<evidence type="ECO:0000256" key="18">
    <source>
        <dbReference type="SAM" id="MobiDB-lite"/>
    </source>
</evidence>
<keyword evidence="10" id="KW-0234">DNA repair</keyword>
<evidence type="ECO:0000256" key="5">
    <source>
        <dbReference type="ARBA" id="ARBA00022843"/>
    </source>
</evidence>
<comment type="caution">
    <text evidence="20">The sequence shown here is derived from an EMBL/GenBank/DDBJ whole genome shotgun (WGS) entry which is preliminary data.</text>
</comment>
<dbReference type="Proteomes" id="UP000186922">
    <property type="component" value="Unassembled WGS sequence"/>
</dbReference>
<comment type="subunit">
    <text evidence="14">Homodimer. Interacts with AICDA and GADD45A.</text>
</comment>
<dbReference type="CDD" id="cd10028">
    <property type="entry name" value="UDG-F2_TDG_MUG"/>
    <property type="match status" value="1"/>
</dbReference>
<dbReference type="GO" id="GO:0032183">
    <property type="term" value="F:SUMO binding"/>
    <property type="evidence" value="ECO:0007669"/>
    <property type="project" value="UniProtKB-ARBA"/>
</dbReference>